<dbReference type="SUPFAM" id="SSF48264">
    <property type="entry name" value="Cytochrome P450"/>
    <property type="match status" value="1"/>
</dbReference>
<keyword evidence="2" id="KW-0560">Oxidoreductase</keyword>
<dbReference type="PROSITE" id="PS00086">
    <property type="entry name" value="CYTOCHROME_P450"/>
    <property type="match status" value="1"/>
</dbReference>
<protein>
    <recommendedName>
        <fullName evidence="5">Cytochrome P450</fullName>
    </recommendedName>
</protein>
<dbReference type="Pfam" id="PF00067">
    <property type="entry name" value="p450"/>
    <property type="match status" value="1"/>
</dbReference>
<organism evidence="3 4">
    <name type="scientific">Nonomuraea maheshkhaliensis</name>
    <dbReference type="NCBI Taxonomy" id="419590"/>
    <lineage>
        <taxon>Bacteria</taxon>
        <taxon>Bacillati</taxon>
        <taxon>Actinomycetota</taxon>
        <taxon>Actinomycetes</taxon>
        <taxon>Streptosporangiales</taxon>
        <taxon>Streptosporangiaceae</taxon>
        <taxon>Nonomuraea</taxon>
    </lineage>
</organism>
<sequence length="73" mass="8218">MRRPRASHLAFGQGIHQCLGQQLARVELRIGLRELITRLPGLRLAVPAAQVPLRDETLIFGVHSLPVAWSWSR</sequence>
<dbReference type="InterPro" id="IPR001128">
    <property type="entry name" value="Cyt_P450"/>
</dbReference>
<dbReference type="PRINTS" id="PR00359">
    <property type="entry name" value="BP450"/>
</dbReference>
<dbReference type="InterPro" id="IPR036396">
    <property type="entry name" value="Cyt_P450_sf"/>
</dbReference>
<keyword evidence="2" id="KW-0479">Metal-binding</keyword>
<dbReference type="PANTHER" id="PTHR46696">
    <property type="entry name" value="P450, PUTATIVE (EUROFUNG)-RELATED"/>
    <property type="match status" value="1"/>
</dbReference>
<name>A0ABN2HSW5_9ACTN</name>
<evidence type="ECO:0000313" key="3">
    <source>
        <dbReference type="EMBL" id="GAA1692986.1"/>
    </source>
</evidence>
<dbReference type="PANTHER" id="PTHR46696:SF1">
    <property type="entry name" value="CYTOCHROME P450 YJIB-RELATED"/>
    <property type="match status" value="1"/>
</dbReference>
<reference evidence="3 4" key="1">
    <citation type="journal article" date="2019" name="Int. J. Syst. Evol. Microbiol.">
        <title>The Global Catalogue of Microorganisms (GCM) 10K type strain sequencing project: providing services to taxonomists for standard genome sequencing and annotation.</title>
        <authorList>
            <consortium name="The Broad Institute Genomics Platform"/>
            <consortium name="The Broad Institute Genome Sequencing Center for Infectious Disease"/>
            <person name="Wu L."/>
            <person name="Ma J."/>
        </authorList>
    </citation>
    <scope>NUCLEOTIDE SEQUENCE [LARGE SCALE GENOMIC DNA]</scope>
    <source>
        <strain evidence="3 4">JCM 13929</strain>
    </source>
</reference>
<dbReference type="InterPro" id="IPR002397">
    <property type="entry name" value="Cyt_P450_B"/>
</dbReference>
<comment type="similarity">
    <text evidence="1 2">Belongs to the cytochrome P450 family.</text>
</comment>
<keyword evidence="2" id="KW-0349">Heme</keyword>
<keyword evidence="2" id="KW-0408">Iron</keyword>
<proteinExistence type="inferred from homology"/>
<evidence type="ECO:0000313" key="4">
    <source>
        <dbReference type="Proteomes" id="UP001500064"/>
    </source>
</evidence>
<comment type="caution">
    <text evidence="3">The sequence shown here is derived from an EMBL/GenBank/DDBJ whole genome shotgun (WGS) entry which is preliminary data.</text>
</comment>
<evidence type="ECO:0008006" key="5">
    <source>
        <dbReference type="Google" id="ProtNLM"/>
    </source>
</evidence>
<dbReference type="InterPro" id="IPR017972">
    <property type="entry name" value="Cyt_P450_CS"/>
</dbReference>
<dbReference type="Proteomes" id="UP001500064">
    <property type="component" value="Unassembled WGS sequence"/>
</dbReference>
<evidence type="ECO:0000256" key="2">
    <source>
        <dbReference type="RuleBase" id="RU000461"/>
    </source>
</evidence>
<keyword evidence="2" id="KW-0503">Monooxygenase</keyword>
<evidence type="ECO:0000256" key="1">
    <source>
        <dbReference type="ARBA" id="ARBA00010617"/>
    </source>
</evidence>
<keyword evidence="4" id="KW-1185">Reference proteome</keyword>
<dbReference type="Gene3D" id="1.10.630.10">
    <property type="entry name" value="Cytochrome P450"/>
    <property type="match status" value="1"/>
</dbReference>
<dbReference type="EMBL" id="BAAAMU010000189">
    <property type="protein sequence ID" value="GAA1692986.1"/>
    <property type="molecule type" value="Genomic_DNA"/>
</dbReference>
<accession>A0ABN2HSW5</accession>
<gene>
    <name evidence="3" type="ORF">GCM10009733_106170</name>
</gene>